<evidence type="ECO:0000313" key="3">
    <source>
        <dbReference type="Proteomes" id="UP000292235"/>
    </source>
</evidence>
<dbReference type="EMBL" id="CP036456">
    <property type="protein sequence ID" value="QBI56848.1"/>
    <property type="molecule type" value="Genomic_DNA"/>
</dbReference>
<organism evidence="2 3">
    <name type="scientific">Streptomonospora litoralis</name>
    <dbReference type="NCBI Taxonomy" id="2498135"/>
    <lineage>
        <taxon>Bacteria</taxon>
        <taxon>Bacillati</taxon>
        <taxon>Actinomycetota</taxon>
        <taxon>Actinomycetes</taxon>
        <taxon>Streptosporangiales</taxon>
        <taxon>Nocardiopsidaceae</taxon>
        <taxon>Streptomonospora</taxon>
    </lineage>
</organism>
<keyword evidence="2" id="KW-0614">Plasmid</keyword>
<name>A0A4P6Q7S0_9ACTN</name>
<accession>A0A4P6Q7S0</accession>
<dbReference type="RefSeq" id="WP_278248948.1">
    <property type="nucleotide sequence ID" value="NZ_CP036456.1"/>
</dbReference>
<geneLocation type="plasmid" evidence="3">
    <name>phim2</name>
</geneLocation>
<evidence type="ECO:0000313" key="2">
    <source>
        <dbReference type="EMBL" id="QBI56848.1"/>
    </source>
</evidence>
<protein>
    <submittedName>
        <fullName evidence="2">Uncharacterized protein</fullName>
    </submittedName>
</protein>
<feature type="compositionally biased region" description="Basic and acidic residues" evidence="1">
    <location>
        <begin position="27"/>
        <end position="41"/>
    </location>
</feature>
<gene>
    <name evidence="2" type="ORF">EKD16_25540</name>
</gene>
<evidence type="ECO:0000256" key="1">
    <source>
        <dbReference type="SAM" id="MobiDB-lite"/>
    </source>
</evidence>
<keyword evidence="3" id="KW-1185">Reference proteome</keyword>
<dbReference type="Proteomes" id="UP000292235">
    <property type="component" value="Plasmid phiM2"/>
</dbReference>
<dbReference type="AlphaFoldDB" id="A0A4P6Q7S0"/>
<sequence length="41" mass="4693">MSADLFAQHASPKAIRAKLRAAHANRPRWDRQVREPAEPDQ</sequence>
<dbReference type="KEGG" id="strr:EKD16_25540"/>
<feature type="region of interest" description="Disordered" evidence="1">
    <location>
        <begin position="19"/>
        <end position="41"/>
    </location>
</feature>
<reference evidence="2 3" key="1">
    <citation type="submission" date="2019-02" db="EMBL/GenBank/DDBJ databases">
        <authorList>
            <person name="Khodamoradi S."/>
            <person name="Hahnke R.L."/>
            <person name="Kaempfer P."/>
            <person name="Schumann P."/>
            <person name="Rohde M."/>
            <person name="Steinert M."/>
            <person name="Luzhetskyy A."/>
            <person name="Wink J."/>
            <person name="Ruckert C."/>
        </authorList>
    </citation>
    <scope>NUCLEOTIDE SEQUENCE [LARGE SCALE GENOMIC DNA]</scope>
    <source>
        <strain evidence="2 3">M2</strain>
        <plasmid evidence="3">phim2</plasmid>
    </source>
</reference>
<proteinExistence type="predicted"/>